<dbReference type="GO" id="GO:0070192">
    <property type="term" value="P:chromosome organization involved in meiotic cell cycle"/>
    <property type="evidence" value="ECO:0007669"/>
    <property type="project" value="TreeGrafter"/>
</dbReference>
<dbReference type="SUPFAM" id="SSF52540">
    <property type="entry name" value="P-loop containing nucleoside triphosphate hydrolases"/>
    <property type="match status" value="1"/>
</dbReference>
<evidence type="ECO:0000313" key="8">
    <source>
        <dbReference type="Proteomes" id="UP000241890"/>
    </source>
</evidence>
<proteinExistence type="inferred from homology"/>
<keyword evidence="1 4" id="KW-0547">Nucleotide-binding</keyword>
<dbReference type="InParanoid" id="A0A2R5G7B0"/>
<dbReference type="GO" id="GO:0000794">
    <property type="term" value="C:condensed nuclear chromosome"/>
    <property type="evidence" value="ECO:0007669"/>
    <property type="project" value="TreeGrafter"/>
</dbReference>
<evidence type="ECO:0000256" key="4">
    <source>
        <dbReference type="RuleBase" id="RU003422"/>
    </source>
</evidence>
<keyword evidence="2 4" id="KW-0067">ATP-binding</keyword>
<dbReference type="Proteomes" id="UP000241890">
    <property type="component" value="Unassembled WGS sequence"/>
</dbReference>
<comment type="similarity">
    <text evidence="4">Belongs to the RecA family.</text>
</comment>
<dbReference type="NCBIfam" id="NF003301">
    <property type="entry name" value="PRK04301.1"/>
    <property type="match status" value="1"/>
</dbReference>
<dbReference type="GO" id="GO:0042148">
    <property type="term" value="P:DNA strand invasion"/>
    <property type="evidence" value="ECO:0007669"/>
    <property type="project" value="TreeGrafter"/>
</dbReference>
<dbReference type="PROSITE" id="PS50163">
    <property type="entry name" value="RECA_3"/>
    <property type="match status" value="1"/>
</dbReference>
<dbReference type="AlphaFoldDB" id="A0A2R5G7B0"/>
<dbReference type="PANTHER" id="PTHR22942:SF30">
    <property type="entry name" value="MEIOTIC RECOMBINATION PROTEIN DMC1_LIM15 HOMOLOG"/>
    <property type="match status" value="1"/>
</dbReference>
<evidence type="ECO:0000259" key="5">
    <source>
        <dbReference type="PROSITE" id="PS50162"/>
    </source>
</evidence>
<comment type="caution">
    <text evidence="7">The sequence shown here is derived from an EMBL/GenBank/DDBJ whole genome shotgun (WGS) entry which is preliminary data.</text>
</comment>
<name>A0A2R5G7B0_9STRA</name>
<dbReference type="GO" id="GO:0003697">
    <property type="term" value="F:single-stranded DNA binding"/>
    <property type="evidence" value="ECO:0007669"/>
    <property type="project" value="TreeGrafter"/>
</dbReference>
<gene>
    <name evidence="7" type="ORF">FCC1311_031692</name>
</gene>
<dbReference type="InterPro" id="IPR016467">
    <property type="entry name" value="DNA_recomb/repair_RecA-like"/>
</dbReference>
<dbReference type="InterPro" id="IPR003593">
    <property type="entry name" value="AAA+_ATPase"/>
</dbReference>
<dbReference type="GO" id="GO:0140664">
    <property type="term" value="F:ATP-dependent DNA damage sensor activity"/>
    <property type="evidence" value="ECO:0007669"/>
    <property type="project" value="InterPro"/>
</dbReference>
<evidence type="ECO:0000256" key="1">
    <source>
        <dbReference type="ARBA" id="ARBA00022741"/>
    </source>
</evidence>
<dbReference type="InterPro" id="IPR027417">
    <property type="entry name" value="P-loop_NTPase"/>
</dbReference>
<evidence type="ECO:0000256" key="3">
    <source>
        <dbReference type="ARBA" id="ARBA00023125"/>
    </source>
</evidence>
<keyword evidence="8" id="KW-1185">Reference proteome</keyword>
<reference evidence="7 8" key="1">
    <citation type="submission" date="2017-12" db="EMBL/GenBank/DDBJ databases">
        <title>Sequencing, de novo assembly and annotation of complete genome of a new Thraustochytrid species, strain FCC1311.</title>
        <authorList>
            <person name="Sedici K."/>
            <person name="Godart F."/>
            <person name="Aiese Cigliano R."/>
            <person name="Sanseverino W."/>
            <person name="Barakat M."/>
            <person name="Ortet P."/>
            <person name="Marechal E."/>
            <person name="Cagnac O."/>
            <person name="Amato A."/>
        </authorList>
    </citation>
    <scope>NUCLEOTIDE SEQUENCE [LARGE SCALE GENOMIC DNA]</scope>
</reference>
<protein>
    <submittedName>
        <fullName evidence="7">DNA repair protein RAD51</fullName>
    </submittedName>
</protein>
<dbReference type="SMART" id="SM00382">
    <property type="entry name" value="AAA"/>
    <property type="match status" value="1"/>
</dbReference>
<dbReference type="InterPro" id="IPR020588">
    <property type="entry name" value="RecA_ATP-bd"/>
</dbReference>
<dbReference type="GO" id="GO:0005524">
    <property type="term" value="F:ATP binding"/>
    <property type="evidence" value="ECO:0007669"/>
    <property type="project" value="UniProtKB-KW"/>
</dbReference>
<organism evidence="7 8">
    <name type="scientific">Hondaea fermentalgiana</name>
    <dbReference type="NCBI Taxonomy" id="2315210"/>
    <lineage>
        <taxon>Eukaryota</taxon>
        <taxon>Sar</taxon>
        <taxon>Stramenopiles</taxon>
        <taxon>Bigyra</taxon>
        <taxon>Labyrinthulomycetes</taxon>
        <taxon>Thraustochytrida</taxon>
        <taxon>Thraustochytriidae</taxon>
        <taxon>Hondaea</taxon>
    </lineage>
</organism>
<feature type="domain" description="RecA family profile 1" evidence="5">
    <location>
        <begin position="48"/>
        <end position="217"/>
    </location>
</feature>
<evidence type="ECO:0000259" key="6">
    <source>
        <dbReference type="PROSITE" id="PS50163"/>
    </source>
</evidence>
<evidence type="ECO:0000256" key="2">
    <source>
        <dbReference type="ARBA" id="ARBA00022840"/>
    </source>
</evidence>
<dbReference type="GO" id="GO:0006312">
    <property type="term" value="P:mitotic recombination"/>
    <property type="evidence" value="ECO:0007669"/>
    <property type="project" value="TreeGrafter"/>
</dbReference>
<dbReference type="OrthoDB" id="10251254at2759"/>
<dbReference type="FunFam" id="3.40.50.300:FF:002052">
    <property type="entry name" value="DNA repair protein RAD51 homolog"/>
    <property type="match status" value="1"/>
</dbReference>
<dbReference type="GO" id="GO:0003690">
    <property type="term" value="F:double-stranded DNA binding"/>
    <property type="evidence" value="ECO:0007669"/>
    <property type="project" value="TreeGrafter"/>
</dbReference>
<feature type="domain" description="RecA family profile 2" evidence="6">
    <location>
        <begin position="224"/>
        <end position="286"/>
    </location>
</feature>
<dbReference type="GO" id="GO:0007131">
    <property type="term" value="P:reciprocal meiotic recombination"/>
    <property type="evidence" value="ECO:0007669"/>
    <property type="project" value="TreeGrafter"/>
</dbReference>
<evidence type="ECO:0000313" key="7">
    <source>
        <dbReference type="EMBL" id="GBG26946.1"/>
    </source>
</evidence>
<dbReference type="InterPro" id="IPR020587">
    <property type="entry name" value="RecA_monomer-monomer_interface"/>
</dbReference>
<dbReference type="PROSITE" id="PS50162">
    <property type="entry name" value="RECA_2"/>
    <property type="match status" value="1"/>
</dbReference>
<dbReference type="PIRSF" id="PIRSF005856">
    <property type="entry name" value="Rad51"/>
    <property type="match status" value="1"/>
</dbReference>
<dbReference type="GO" id="GO:0000730">
    <property type="term" value="P:DNA recombinase assembly"/>
    <property type="evidence" value="ECO:0007669"/>
    <property type="project" value="TreeGrafter"/>
</dbReference>
<accession>A0A2R5G7B0</accession>
<keyword evidence="3" id="KW-0238">DNA-binding</keyword>
<sequence>MATKKDILNIRGITDARYANLVQAASAVSYRASGRFQSASEVQSSQARRFHISTGSKELDAILGGGVESSSTTEIYGEFRTGKSQLMMTLAVVAQLGTNAGKVVYVDTEGAFRPDRLEPICRRFDVDFETVLDNIMYARIFTTDQQEEVPVQIEAKIDEDDTAFSLLIIDSLMNLWRTDYSGRGELSERQQRVGRHLNLLKKLAERHNLAVVYSNQVMSDPAGGMTYVSDPKKHVGGHVVAHASNTRLMFRKGRDNERVAKLVDSPNMPEAEARFLITEGGLADSD</sequence>
<dbReference type="PANTHER" id="PTHR22942">
    <property type="entry name" value="RECA/RAD51/RADA DNA STRAND-PAIRING FAMILY MEMBER"/>
    <property type="match status" value="1"/>
</dbReference>
<dbReference type="Gene3D" id="3.40.50.300">
    <property type="entry name" value="P-loop containing nucleotide triphosphate hydrolases"/>
    <property type="match status" value="1"/>
</dbReference>
<dbReference type="InterPro" id="IPR013632">
    <property type="entry name" value="Rad51_C"/>
</dbReference>
<dbReference type="Pfam" id="PF08423">
    <property type="entry name" value="Rad51"/>
    <property type="match status" value="1"/>
</dbReference>
<dbReference type="EMBL" id="BEYU01000026">
    <property type="protein sequence ID" value="GBG26946.1"/>
    <property type="molecule type" value="Genomic_DNA"/>
</dbReference>
<dbReference type="GO" id="GO:0000150">
    <property type="term" value="F:DNA strand exchange activity"/>
    <property type="evidence" value="ECO:0007669"/>
    <property type="project" value="TreeGrafter"/>
</dbReference>